<dbReference type="Proteomes" id="UP000004191">
    <property type="component" value="Unassembled WGS sequence"/>
</dbReference>
<gene>
    <name evidence="1" type="ORF">HMPREF9709_01790</name>
</gene>
<proteinExistence type="predicted"/>
<accession>H3NR29</accession>
<dbReference type="STRING" id="883114.HMPREF9709_01790"/>
<evidence type="ECO:0000313" key="1">
    <source>
        <dbReference type="EMBL" id="EHR31977.1"/>
    </source>
</evidence>
<comment type="caution">
    <text evidence="1">The sequence shown here is derived from an EMBL/GenBank/DDBJ whole genome shotgun (WGS) entry which is preliminary data.</text>
</comment>
<dbReference type="HOGENOM" id="CLU_3008049_0_0_9"/>
<protein>
    <submittedName>
        <fullName evidence="1">Uncharacterized protein</fullName>
    </submittedName>
</protein>
<evidence type="ECO:0000313" key="2">
    <source>
        <dbReference type="Proteomes" id="UP000004191"/>
    </source>
</evidence>
<sequence length="56" mass="6714">MGKLKFIALYRKAMNLNTIRINYKTNSKLLTIFSKRFQTSHNFTKNTFFVKITYAF</sequence>
<reference evidence="1 2" key="1">
    <citation type="submission" date="2012-01" db="EMBL/GenBank/DDBJ databases">
        <title>The Genome Sequence of Helcococcus kunzii ATCC 51366.</title>
        <authorList>
            <consortium name="The Broad Institute Genome Sequencing Platform"/>
            <person name="Earl A."/>
            <person name="Ward D."/>
            <person name="Feldgarden M."/>
            <person name="Gevers D."/>
            <person name="Huys G."/>
            <person name="Young S.K."/>
            <person name="Zeng Q."/>
            <person name="Gargeya S."/>
            <person name="Fitzgerald M."/>
            <person name="Haas B."/>
            <person name="Abouelleil A."/>
            <person name="Alvarado L."/>
            <person name="Arachchi H.M."/>
            <person name="Berlin A."/>
            <person name="Chapman S.B."/>
            <person name="Gearin G."/>
            <person name="Goldberg J."/>
            <person name="Griggs A."/>
            <person name="Gujja S."/>
            <person name="Hansen M."/>
            <person name="Heiman D."/>
            <person name="Howarth C."/>
            <person name="Larimer J."/>
            <person name="Lui A."/>
            <person name="MacDonald P.J.P."/>
            <person name="McCowen C."/>
            <person name="Montmayeur A."/>
            <person name="Murphy C."/>
            <person name="Neiman D."/>
            <person name="Pearson M."/>
            <person name="Priest M."/>
            <person name="Roberts A."/>
            <person name="Saif S."/>
            <person name="Shea T."/>
            <person name="Sisk P."/>
            <person name="Stolte C."/>
            <person name="Sykes S."/>
            <person name="Wortman J."/>
            <person name="Nusbaum C."/>
            <person name="Birren B."/>
        </authorList>
    </citation>
    <scope>NUCLEOTIDE SEQUENCE [LARGE SCALE GENOMIC DNA]</scope>
    <source>
        <strain evidence="1 2">ATCC 51366</strain>
    </source>
</reference>
<name>H3NR29_9FIRM</name>
<dbReference type="EMBL" id="AGEI01000032">
    <property type="protein sequence ID" value="EHR31977.1"/>
    <property type="molecule type" value="Genomic_DNA"/>
</dbReference>
<dbReference type="AlphaFoldDB" id="H3NR29"/>
<organism evidence="1 2">
    <name type="scientific">Helcococcus kunzii ATCC 51366</name>
    <dbReference type="NCBI Taxonomy" id="883114"/>
    <lineage>
        <taxon>Bacteria</taxon>
        <taxon>Bacillati</taxon>
        <taxon>Bacillota</taxon>
        <taxon>Tissierellia</taxon>
        <taxon>Tissierellales</taxon>
        <taxon>Peptoniphilaceae</taxon>
        <taxon>Helcococcus</taxon>
    </lineage>
</organism>
<keyword evidence="2" id="KW-1185">Reference proteome</keyword>